<proteinExistence type="inferred from homology"/>
<name>A0A4Z0D9C7_9FIRM</name>
<keyword evidence="6 8" id="KW-1133">Transmembrane helix</keyword>
<dbReference type="Gene3D" id="1.20.1740.10">
    <property type="entry name" value="Amino acid/polyamine transporter I"/>
    <property type="match status" value="1"/>
</dbReference>
<gene>
    <name evidence="9" type="ORF">E4100_02555</name>
</gene>
<feature type="transmembrane region" description="Helical" evidence="8">
    <location>
        <begin position="183"/>
        <end position="202"/>
    </location>
</feature>
<keyword evidence="8" id="KW-0769">Symport</keyword>
<keyword evidence="5 8" id="KW-0812">Transmembrane</keyword>
<protein>
    <submittedName>
        <fullName evidence="9">Sodium:alanine symporter family protein</fullName>
    </submittedName>
</protein>
<evidence type="ECO:0000256" key="5">
    <source>
        <dbReference type="ARBA" id="ARBA00022692"/>
    </source>
</evidence>
<dbReference type="GO" id="GO:0005283">
    <property type="term" value="F:amino acid:sodium symporter activity"/>
    <property type="evidence" value="ECO:0007669"/>
    <property type="project" value="InterPro"/>
</dbReference>
<evidence type="ECO:0000256" key="3">
    <source>
        <dbReference type="ARBA" id="ARBA00022448"/>
    </source>
</evidence>
<dbReference type="PANTHER" id="PTHR30330:SF14">
    <property type="entry name" value="SODIUM_AMINO ACID (ALANINE) SYMPORTER"/>
    <property type="match status" value="1"/>
</dbReference>
<dbReference type="GO" id="GO:0005886">
    <property type="term" value="C:plasma membrane"/>
    <property type="evidence" value="ECO:0007669"/>
    <property type="project" value="UniProtKB-SubCell"/>
</dbReference>
<feature type="transmembrane region" description="Helical" evidence="8">
    <location>
        <begin position="351"/>
        <end position="376"/>
    </location>
</feature>
<dbReference type="Proteomes" id="UP000298381">
    <property type="component" value="Unassembled WGS sequence"/>
</dbReference>
<sequence length="477" mass="52342">MEILEKIAGWLWGIPLIVTILGTGIYFSIRSNFFQFTHFKHIMKNTFGKLSSKNKGEGKEGVLSPFEAVSTAIGGTVGVGNIGGVATAIASGGPGAVFWIWVAALFGMIIKMVEVTLAVYYRSKDEEGNPYGGPTYYMEKGLGEERHIKIWPIIAILFGAGIFSTYFITMQNYTVSEAVGNTFNIPILAVSVVYILFVYLIISNGIPGLGKIASKIVPFMTLFYLLAGIFIILKNITILPSGLAEIFKSAFTGTAAVGGFAGATVSKVMQMGMARSVYSNEAGWGTSPMIHSTARTDHPVKQGLWGAFEVFVDTILVCSVTALVIVLTGAWETGESGATLTLTAFEMEIGSIGRYIIAISVFLFGLTTTTGWYAYYEIILRHLMKNKISLRDKILKFFRLFYPVPGIIIVLIAVFGEMPGTTLWLFADLTSAIPTFLNVLTILILSPVFFRLLKDYRSRYLKEGKIDPNIKIFYEED</sequence>
<feature type="transmembrane region" description="Helical" evidence="8">
    <location>
        <begin position="150"/>
        <end position="168"/>
    </location>
</feature>
<accession>A0A4Z0D9C7</accession>
<evidence type="ECO:0000256" key="4">
    <source>
        <dbReference type="ARBA" id="ARBA00022475"/>
    </source>
</evidence>
<feature type="transmembrane region" description="Helical" evidence="8">
    <location>
        <begin position="397"/>
        <end position="415"/>
    </location>
</feature>
<keyword evidence="7 8" id="KW-0472">Membrane</keyword>
<dbReference type="Pfam" id="PF01235">
    <property type="entry name" value="Na_Ala_symp"/>
    <property type="match status" value="1"/>
</dbReference>
<evidence type="ECO:0000256" key="2">
    <source>
        <dbReference type="ARBA" id="ARBA00009261"/>
    </source>
</evidence>
<feature type="transmembrane region" description="Helical" evidence="8">
    <location>
        <begin position="98"/>
        <end position="121"/>
    </location>
</feature>
<keyword evidence="3 8" id="KW-0813">Transport</keyword>
<evidence type="ECO:0000313" key="10">
    <source>
        <dbReference type="Proteomes" id="UP000298381"/>
    </source>
</evidence>
<feature type="transmembrane region" description="Helical" evidence="8">
    <location>
        <begin position="246"/>
        <end position="265"/>
    </location>
</feature>
<keyword evidence="4 8" id="KW-1003">Cell membrane</keyword>
<dbReference type="EMBL" id="SRIB01000002">
    <property type="protein sequence ID" value="TFZ41480.1"/>
    <property type="molecule type" value="Genomic_DNA"/>
</dbReference>
<keyword evidence="10" id="KW-1185">Reference proteome</keyword>
<dbReference type="InterPro" id="IPR001463">
    <property type="entry name" value="Na/Ala_symport"/>
</dbReference>
<comment type="similarity">
    <text evidence="2 8">Belongs to the alanine or glycine:cation symporter (AGCS) (TC 2.A.25) family.</text>
</comment>
<evidence type="ECO:0000256" key="1">
    <source>
        <dbReference type="ARBA" id="ARBA00004651"/>
    </source>
</evidence>
<dbReference type="NCBIfam" id="TIGR00835">
    <property type="entry name" value="agcS"/>
    <property type="match status" value="1"/>
</dbReference>
<dbReference type="PRINTS" id="PR00175">
    <property type="entry name" value="NAALASMPORT"/>
</dbReference>
<evidence type="ECO:0000256" key="8">
    <source>
        <dbReference type="RuleBase" id="RU363064"/>
    </source>
</evidence>
<organism evidence="9 10">
    <name type="scientific">Soehngenia longivitae</name>
    <dbReference type="NCBI Taxonomy" id="2562294"/>
    <lineage>
        <taxon>Bacteria</taxon>
        <taxon>Bacillati</taxon>
        <taxon>Bacillota</taxon>
        <taxon>Tissierellia</taxon>
        <taxon>Tissierellales</taxon>
        <taxon>Tissierellaceae</taxon>
        <taxon>Soehngenia</taxon>
    </lineage>
</organism>
<evidence type="ECO:0000256" key="7">
    <source>
        <dbReference type="ARBA" id="ARBA00023136"/>
    </source>
</evidence>
<evidence type="ECO:0000256" key="6">
    <source>
        <dbReference type="ARBA" id="ARBA00022989"/>
    </source>
</evidence>
<comment type="caution">
    <text evidence="9">The sequence shown here is derived from an EMBL/GenBank/DDBJ whole genome shotgun (WGS) entry which is preliminary data.</text>
</comment>
<dbReference type="RefSeq" id="WP_135270468.1">
    <property type="nucleotide sequence ID" value="NZ_SRIB01000002.1"/>
</dbReference>
<evidence type="ECO:0000313" key="9">
    <source>
        <dbReference type="EMBL" id="TFZ41480.1"/>
    </source>
</evidence>
<comment type="subcellular location">
    <subcellularLocation>
        <location evidence="1 8">Cell membrane</location>
        <topology evidence="1 8">Multi-pass membrane protein</topology>
    </subcellularLocation>
</comment>
<feature type="transmembrane region" description="Helical" evidence="8">
    <location>
        <begin position="310"/>
        <end position="331"/>
    </location>
</feature>
<dbReference type="AlphaFoldDB" id="A0A4Z0D9C7"/>
<feature type="transmembrane region" description="Helical" evidence="8">
    <location>
        <begin position="7"/>
        <end position="29"/>
    </location>
</feature>
<dbReference type="PANTHER" id="PTHR30330">
    <property type="entry name" value="AGSS FAMILY TRANSPORTER, SODIUM-ALANINE"/>
    <property type="match status" value="1"/>
</dbReference>
<feature type="transmembrane region" description="Helical" evidence="8">
    <location>
        <begin position="435"/>
        <end position="453"/>
    </location>
</feature>
<reference evidence="9 10" key="1">
    <citation type="submission" date="2019-03" db="EMBL/GenBank/DDBJ databases">
        <title>Draft genome sequence data and analysis of a Fermenting Bacterium, Soehngenia longevitae strain 1933PT, isolated from petroleum reservoir in Azerbaijan.</title>
        <authorList>
            <person name="Grouzdev D.S."/>
            <person name="Bidzhieva S.K."/>
            <person name="Sokolova D.S."/>
            <person name="Tourova T.P."/>
            <person name="Poltaraus A.B."/>
            <person name="Nazina T.N."/>
        </authorList>
    </citation>
    <scope>NUCLEOTIDE SEQUENCE [LARGE SCALE GENOMIC DNA]</scope>
    <source>
        <strain evidence="9 10">1933P</strain>
    </source>
</reference>
<feature type="transmembrane region" description="Helical" evidence="8">
    <location>
        <begin position="222"/>
        <end position="240"/>
    </location>
</feature>
<dbReference type="OrthoDB" id="9804874at2"/>